<accession>S7RRI3</accession>
<dbReference type="OMA" id="CWQSICE"/>
<dbReference type="EMBL" id="KB469301">
    <property type="protein sequence ID" value="EPQ55559.1"/>
    <property type="molecule type" value="Genomic_DNA"/>
</dbReference>
<dbReference type="KEGG" id="gtr:GLOTRDRAFT_128788"/>
<dbReference type="STRING" id="670483.S7RRI3"/>
<reference evidence="1 2" key="1">
    <citation type="journal article" date="2012" name="Science">
        <title>The Paleozoic origin of enzymatic lignin decomposition reconstructed from 31 fungal genomes.</title>
        <authorList>
            <person name="Floudas D."/>
            <person name="Binder M."/>
            <person name="Riley R."/>
            <person name="Barry K."/>
            <person name="Blanchette R.A."/>
            <person name="Henrissat B."/>
            <person name="Martinez A.T."/>
            <person name="Otillar R."/>
            <person name="Spatafora J.W."/>
            <person name="Yadav J.S."/>
            <person name="Aerts A."/>
            <person name="Benoit I."/>
            <person name="Boyd A."/>
            <person name="Carlson A."/>
            <person name="Copeland A."/>
            <person name="Coutinho P.M."/>
            <person name="de Vries R.P."/>
            <person name="Ferreira P."/>
            <person name="Findley K."/>
            <person name="Foster B."/>
            <person name="Gaskell J."/>
            <person name="Glotzer D."/>
            <person name="Gorecki P."/>
            <person name="Heitman J."/>
            <person name="Hesse C."/>
            <person name="Hori C."/>
            <person name="Igarashi K."/>
            <person name="Jurgens J.A."/>
            <person name="Kallen N."/>
            <person name="Kersten P."/>
            <person name="Kohler A."/>
            <person name="Kuees U."/>
            <person name="Kumar T.K.A."/>
            <person name="Kuo A."/>
            <person name="LaButti K."/>
            <person name="Larrondo L.F."/>
            <person name="Lindquist E."/>
            <person name="Ling A."/>
            <person name="Lombard V."/>
            <person name="Lucas S."/>
            <person name="Lundell T."/>
            <person name="Martin R."/>
            <person name="McLaughlin D.J."/>
            <person name="Morgenstern I."/>
            <person name="Morin E."/>
            <person name="Murat C."/>
            <person name="Nagy L.G."/>
            <person name="Nolan M."/>
            <person name="Ohm R.A."/>
            <person name="Patyshakuliyeva A."/>
            <person name="Rokas A."/>
            <person name="Ruiz-Duenas F.J."/>
            <person name="Sabat G."/>
            <person name="Salamov A."/>
            <person name="Samejima M."/>
            <person name="Schmutz J."/>
            <person name="Slot J.C."/>
            <person name="St John F."/>
            <person name="Stenlid J."/>
            <person name="Sun H."/>
            <person name="Sun S."/>
            <person name="Syed K."/>
            <person name="Tsang A."/>
            <person name="Wiebenga A."/>
            <person name="Young D."/>
            <person name="Pisabarro A."/>
            <person name="Eastwood D.C."/>
            <person name="Martin F."/>
            <person name="Cullen D."/>
            <person name="Grigoriev I.V."/>
            <person name="Hibbett D.S."/>
        </authorList>
    </citation>
    <scope>NUCLEOTIDE SEQUENCE [LARGE SCALE GENOMIC DNA]</scope>
    <source>
        <strain evidence="1 2">ATCC 11539</strain>
    </source>
</reference>
<dbReference type="eggNOG" id="ENOG502RMYI">
    <property type="taxonomic scope" value="Eukaryota"/>
</dbReference>
<organism evidence="1 2">
    <name type="scientific">Gloeophyllum trabeum (strain ATCC 11539 / FP-39264 / Madison 617)</name>
    <name type="common">Brown rot fungus</name>
    <dbReference type="NCBI Taxonomy" id="670483"/>
    <lineage>
        <taxon>Eukaryota</taxon>
        <taxon>Fungi</taxon>
        <taxon>Dikarya</taxon>
        <taxon>Basidiomycota</taxon>
        <taxon>Agaricomycotina</taxon>
        <taxon>Agaricomycetes</taxon>
        <taxon>Gloeophyllales</taxon>
        <taxon>Gloeophyllaceae</taxon>
        <taxon>Gloeophyllum</taxon>
    </lineage>
</organism>
<name>S7RRI3_GLOTA</name>
<dbReference type="Proteomes" id="UP000030669">
    <property type="component" value="Unassembled WGS sequence"/>
</dbReference>
<proteinExistence type="predicted"/>
<evidence type="ECO:0000313" key="2">
    <source>
        <dbReference type="Proteomes" id="UP000030669"/>
    </source>
</evidence>
<dbReference type="Gene3D" id="1.10.510.10">
    <property type="entry name" value="Transferase(Phosphotransferase) domain 1"/>
    <property type="match status" value="1"/>
</dbReference>
<gene>
    <name evidence="1" type="ORF">GLOTRDRAFT_128788</name>
</gene>
<keyword evidence="2" id="KW-1185">Reference proteome</keyword>
<evidence type="ECO:0008006" key="3">
    <source>
        <dbReference type="Google" id="ProtNLM"/>
    </source>
</evidence>
<dbReference type="OrthoDB" id="3269050at2759"/>
<sequence length="417" mass="45536">MAPEAAQSDIFPEYVEGMELLLSLKDVGSSSTDRTSIACKIVKAYRPFTMSPVLLVSISLENGFPLPSTAILKLYDRRCFTNIRTDFDEGKPWSLDKEQEYRQYLNDVSTGSAALGDFNSPTFFWDKEVSDGEFEAYLCHVAQRTFDAERAAYARLHELQGRMVPTLYGDIEYEHVNAGARGDGAPVTDVVSGLLLEYVSALSLRQLVATWTLRDPPLPNAVLAALCNEAVRVVDRISDFEVLNEDVRVDNFLVRQEFLAPASRDGGAPSVDGAVVLIDLGQCRLRREDESEEEWIQAKWSQDETGAIGFVLLGLVRQFVGEDKKAPSVKDYLNGIDVSKVTSGLWDPAKQWNRLHGDGKSSTGGAYHIETMLGSDGVYKAKVVGPGGSTAVSASWPAGTKPPSSVSQVIAALKANA</sequence>
<dbReference type="HOGENOM" id="CLU_054599_0_1_1"/>
<dbReference type="GeneID" id="19301787"/>
<evidence type="ECO:0000313" key="1">
    <source>
        <dbReference type="EMBL" id="EPQ55559.1"/>
    </source>
</evidence>
<dbReference type="RefSeq" id="XP_007865638.1">
    <property type="nucleotide sequence ID" value="XM_007867447.1"/>
</dbReference>
<protein>
    <recommendedName>
        <fullName evidence="3">Protein kinase domain-containing protein</fullName>
    </recommendedName>
</protein>
<dbReference type="AlphaFoldDB" id="S7RRI3"/>
<dbReference type="SUPFAM" id="SSF56112">
    <property type="entry name" value="Protein kinase-like (PK-like)"/>
    <property type="match status" value="1"/>
</dbReference>
<dbReference type="InterPro" id="IPR011009">
    <property type="entry name" value="Kinase-like_dom_sf"/>
</dbReference>